<comment type="caution">
    <text evidence="1">The sequence shown here is derived from an EMBL/GenBank/DDBJ whole genome shotgun (WGS) entry which is preliminary data.</text>
</comment>
<evidence type="ECO:0000313" key="1">
    <source>
        <dbReference type="EMBL" id="GAA4461886.1"/>
    </source>
</evidence>
<dbReference type="Proteomes" id="UP001500067">
    <property type="component" value="Unassembled WGS sequence"/>
</dbReference>
<organism evidence="1 2">
    <name type="scientific">Nemorincola caseinilytica</name>
    <dbReference type="NCBI Taxonomy" id="2054315"/>
    <lineage>
        <taxon>Bacteria</taxon>
        <taxon>Pseudomonadati</taxon>
        <taxon>Bacteroidota</taxon>
        <taxon>Chitinophagia</taxon>
        <taxon>Chitinophagales</taxon>
        <taxon>Chitinophagaceae</taxon>
        <taxon>Nemorincola</taxon>
    </lineage>
</organism>
<evidence type="ECO:0000313" key="2">
    <source>
        <dbReference type="Proteomes" id="UP001500067"/>
    </source>
</evidence>
<accession>A0ABP8N5X4</accession>
<reference evidence="2" key="1">
    <citation type="journal article" date="2019" name="Int. J. Syst. Evol. Microbiol.">
        <title>The Global Catalogue of Microorganisms (GCM) 10K type strain sequencing project: providing services to taxonomists for standard genome sequencing and annotation.</title>
        <authorList>
            <consortium name="The Broad Institute Genomics Platform"/>
            <consortium name="The Broad Institute Genome Sequencing Center for Infectious Disease"/>
            <person name="Wu L."/>
            <person name="Ma J."/>
        </authorList>
    </citation>
    <scope>NUCLEOTIDE SEQUENCE [LARGE SCALE GENOMIC DNA]</scope>
    <source>
        <strain evidence="2">JCM 32105</strain>
    </source>
</reference>
<protein>
    <submittedName>
        <fullName evidence="1">Uncharacterized protein</fullName>
    </submittedName>
</protein>
<sequence>MPAETPFAIPLALPIETTDVLLLTHVPPVGIAVRVVVVPTQISVLEISGKGCTVTVVTLEHPVDVCVYEIRLVPTETAVTMPVLDPTVAIDVALLVHVPPVVAEDNVVVAPIHTDRVPVIVAGAAITVTIAVLMQPNLLYVILAVPAPTPVATPVDALIVATPVLLLLHVPPEGVQERELVLPSQKDIVPVIGPGT</sequence>
<dbReference type="EMBL" id="BAABFA010000005">
    <property type="protein sequence ID" value="GAA4461886.1"/>
    <property type="molecule type" value="Genomic_DNA"/>
</dbReference>
<keyword evidence="2" id="KW-1185">Reference proteome</keyword>
<gene>
    <name evidence="1" type="ORF">GCM10023093_07430</name>
</gene>
<proteinExistence type="predicted"/>
<name>A0ABP8N5X4_9BACT</name>